<dbReference type="RefSeq" id="WP_282545104.1">
    <property type="nucleotide sequence ID" value="NZ_JASCIQ010000030.1"/>
</dbReference>
<feature type="region of interest" description="Disordered" evidence="1">
    <location>
        <begin position="218"/>
        <end position="251"/>
    </location>
</feature>
<evidence type="ECO:0000256" key="1">
    <source>
        <dbReference type="SAM" id="MobiDB-lite"/>
    </source>
</evidence>
<proteinExistence type="predicted"/>
<gene>
    <name evidence="2" type="ORF">QIS96_25655</name>
</gene>
<feature type="region of interest" description="Disordered" evidence="1">
    <location>
        <begin position="65"/>
        <end position="87"/>
    </location>
</feature>
<keyword evidence="3" id="KW-1185">Reference proteome</keyword>
<dbReference type="EMBL" id="JASCIQ010000030">
    <property type="protein sequence ID" value="MDI3407182.1"/>
    <property type="molecule type" value="Genomic_DNA"/>
</dbReference>
<accession>A0ABT6SHP5</accession>
<organism evidence="2 3">
    <name type="scientific">Streptomyces cavernicola</name>
    <dbReference type="NCBI Taxonomy" id="3043613"/>
    <lineage>
        <taxon>Bacteria</taxon>
        <taxon>Bacillati</taxon>
        <taxon>Actinomycetota</taxon>
        <taxon>Actinomycetes</taxon>
        <taxon>Kitasatosporales</taxon>
        <taxon>Streptomycetaceae</taxon>
        <taxon>Streptomyces</taxon>
    </lineage>
</organism>
<evidence type="ECO:0000313" key="3">
    <source>
        <dbReference type="Proteomes" id="UP001223978"/>
    </source>
</evidence>
<name>A0ABT6SHP5_9ACTN</name>
<reference evidence="2 3" key="1">
    <citation type="submission" date="2023-05" db="EMBL/GenBank/DDBJ databases">
        <title>Draft genome sequence of Streptomyces sp. B-S-A6 isolated from a cave soil in Thailand.</title>
        <authorList>
            <person name="Chamroensaksri N."/>
            <person name="Muangham S."/>
        </authorList>
    </citation>
    <scope>NUCLEOTIDE SEQUENCE [LARGE SCALE GENOMIC DNA]</scope>
    <source>
        <strain evidence="2 3">B-S-A6</strain>
    </source>
</reference>
<evidence type="ECO:0000313" key="2">
    <source>
        <dbReference type="EMBL" id="MDI3407182.1"/>
    </source>
</evidence>
<sequence>MFDGFPAAFGAGFDGGGDVDAGLGAEADVDGLAGEVGDHRFECGDRRFFHALDDGFDEGVFEGVEDLSDGDAGDGGGGHAGGVGESEGDDGCCGGGDDLYGEGDELDDDGDFAGDDEHGCAAEAEADDGCCLGCVLEVAVAAVVEFVVVLFEFVDGVAGVVGHDGGGAGGGVGAEVGDVLCELLPDFRALDEFVLVGGGPGEAEHLEDPLELVRQHHRHCNTPPNRDDHRPPRSPRRHQGPVQASGRQTLPSAPWARQAVCVTGLLQGGARGRVGQPVPQLAHGCLAFGARAARSPGRTRRSPRHP</sequence>
<feature type="compositionally biased region" description="Gly residues" evidence="1">
    <location>
        <begin position="73"/>
        <end position="87"/>
    </location>
</feature>
<protein>
    <submittedName>
        <fullName evidence="2">Uncharacterized protein</fullName>
    </submittedName>
</protein>
<comment type="caution">
    <text evidence="2">The sequence shown here is derived from an EMBL/GenBank/DDBJ whole genome shotgun (WGS) entry which is preliminary data.</text>
</comment>
<dbReference type="Proteomes" id="UP001223978">
    <property type="component" value="Unassembled WGS sequence"/>
</dbReference>